<keyword evidence="7" id="KW-1185">Reference proteome</keyword>
<sequence length="997" mass="102832">MDFSTMRKKVSQDEYKDFDSFASDIKLIITNCYTYNKIGTMVYRMGLILEETWDKSLEGSRTRYEQAIKNLEEYEEKKRAGEIISDSESEPQLPAWNQTPTSPTMESPNLSNQRSMITRRMEARLSNPHSPWMAKGPAGAGTGGPGPGERDLGLGQDLAGRRAQGGHPFGGTMMNRVEVGRTAYPGAHGAGHQSVKSKGPTLADICRGGAAAVKESLERLKVDRFEPFSSLIRQMAAQPCIRTPTVEDWYVFDKQLSEIQYRNSVKRFIGEDSIQALKKIMDIETALLEIDPHPRISKVPLSDSRLFGLDTEDFAAFNQNLQPDGNYLLGVGESHVKAALTLQDEVPSLNLSAIRELVSKYTQPKTAQGSFPNSTGLPGMGAGAAAVPGHAGFNKPLPPHPQTGDPKLPEGPPPVQRPSTAGPEPKAQDQKPAVYNRITHQGGEILGGPAENPNAGSLPVTPSGPPPHSLTQTRMTYKHGYPVGPGPGPVAAAGPGPPGTGPVPGPGPGRPGSPGITGIGNAGGYYENCPPTKMQKFDPPQYPSHGGASHAFPQPHSGLAPLSSLPAHPVSHGPAPGGPRPGGFPQPGGQTPTSVSGGGGGGPGAHPNFGQMHGGAVQGHAHGHRIPGGPGGAVPAGPGNSASPDTGAAGASPTAANGPHLGSSFNPNHGTAGSAASVPTAPGAPEPGAGAVAGSSGQAGAAAGGGGVMGSHAGGVPSFATATPTSTPPPSAIPTVQYLSSNELRRHPEQLAYPPSVMGNPINRQGHHSLSRTQSGNPSNHYLQMSTGPGVPTGPGVVTGIPQQRVDHNIGGAGVGTGAGAGLQKTTVNGYMPNDFMARGGGPATPGGGGSVDGMYGLYPHGAKKPDLPLEMSREDHARMDPNMYMMEGAPGMNGIGVRPHQQMLHAQPQGPVQQAPYHPFPHSQVPMHKQPHVNAGGVHGGNGGNGFYPKFNGSHVNGTSSIHVHSLGGPAGNANGGSSQFPQDGGLHQFMQKKSN</sequence>
<evidence type="ECO:0000256" key="4">
    <source>
        <dbReference type="SAM" id="MobiDB-lite"/>
    </source>
</evidence>
<feature type="region of interest" description="Disordered" evidence="4">
    <location>
        <begin position="716"/>
        <end position="735"/>
    </location>
</feature>
<feature type="compositionally biased region" description="Gly residues" evidence="4">
    <location>
        <begin position="138"/>
        <end position="147"/>
    </location>
</feature>
<evidence type="ECO:0000313" key="7">
    <source>
        <dbReference type="Proteomes" id="UP001071777"/>
    </source>
</evidence>
<feature type="compositionally biased region" description="Low complexity" evidence="4">
    <location>
        <begin position="716"/>
        <end position="725"/>
    </location>
</feature>
<dbReference type="InterPro" id="IPR036427">
    <property type="entry name" value="Bromodomain-like_sf"/>
</dbReference>
<feature type="compositionally biased region" description="Gly residues" evidence="4">
    <location>
        <begin position="512"/>
        <end position="523"/>
    </location>
</feature>
<dbReference type="InterPro" id="IPR001487">
    <property type="entry name" value="Bromodomain"/>
</dbReference>
<feature type="compositionally biased region" description="Pro residues" evidence="4">
    <location>
        <begin position="495"/>
        <end position="511"/>
    </location>
</feature>
<feature type="compositionally biased region" description="Polar residues" evidence="4">
    <location>
        <begin position="362"/>
        <end position="376"/>
    </location>
</feature>
<dbReference type="EMBL" id="JAPCXB010000177">
    <property type="protein sequence ID" value="KAJ1605455.1"/>
    <property type="molecule type" value="Genomic_DNA"/>
</dbReference>
<feature type="domain" description="Bromo" evidence="5">
    <location>
        <begin position="1"/>
        <end position="43"/>
    </location>
</feature>
<name>A0ABQ8P581_9CRYT</name>
<dbReference type="SUPFAM" id="SSF47370">
    <property type="entry name" value="Bromodomain"/>
    <property type="match status" value="1"/>
</dbReference>
<comment type="caution">
    <text evidence="6">The sequence shown here is derived from an EMBL/GenBank/DDBJ whole genome shotgun (WGS) entry which is preliminary data.</text>
</comment>
<dbReference type="PROSITE" id="PS50014">
    <property type="entry name" value="BROMODOMAIN_2"/>
    <property type="match status" value="1"/>
</dbReference>
<feature type="region of interest" description="Disordered" evidence="4">
    <location>
        <begin position="752"/>
        <end position="802"/>
    </location>
</feature>
<feature type="coiled-coil region" evidence="3">
    <location>
        <begin position="57"/>
        <end position="84"/>
    </location>
</feature>
<feature type="compositionally biased region" description="Low complexity" evidence="4">
    <location>
        <begin position="681"/>
        <end position="701"/>
    </location>
</feature>
<dbReference type="Proteomes" id="UP001071777">
    <property type="component" value="Unassembled WGS sequence"/>
</dbReference>
<proteinExistence type="predicted"/>
<feature type="region of interest" description="Disordered" evidence="4">
    <location>
        <begin position="362"/>
        <end position="706"/>
    </location>
</feature>
<evidence type="ECO:0000313" key="6">
    <source>
        <dbReference type="EMBL" id="KAJ1605455.1"/>
    </source>
</evidence>
<feature type="compositionally biased region" description="Polar residues" evidence="4">
    <location>
        <begin position="771"/>
        <end position="786"/>
    </location>
</feature>
<feature type="compositionally biased region" description="Polar residues" evidence="4">
    <location>
        <begin position="95"/>
        <end position="113"/>
    </location>
</feature>
<feature type="compositionally biased region" description="Low complexity" evidence="4">
    <location>
        <begin position="383"/>
        <end position="392"/>
    </location>
</feature>
<evidence type="ECO:0000256" key="1">
    <source>
        <dbReference type="ARBA" id="ARBA00023117"/>
    </source>
</evidence>
<keyword evidence="3" id="KW-0175">Coiled coil</keyword>
<protein>
    <submittedName>
        <fullName evidence="6">Bromo domain-containing protein</fullName>
    </submittedName>
</protein>
<feature type="region of interest" description="Disordered" evidence="4">
    <location>
        <begin position="968"/>
        <end position="997"/>
    </location>
</feature>
<evidence type="ECO:0000259" key="5">
    <source>
        <dbReference type="PROSITE" id="PS50014"/>
    </source>
</evidence>
<dbReference type="CDD" id="cd04369">
    <property type="entry name" value="Bromodomain"/>
    <property type="match status" value="1"/>
</dbReference>
<organism evidence="6 7">
    <name type="scientific">Cryptosporidium canis</name>
    <dbReference type="NCBI Taxonomy" id="195482"/>
    <lineage>
        <taxon>Eukaryota</taxon>
        <taxon>Sar</taxon>
        <taxon>Alveolata</taxon>
        <taxon>Apicomplexa</taxon>
        <taxon>Conoidasida</taxon>
        <taxon>Coccidia</taxon>
        <taxon>Eucoccidiorida</taxon>
        <taxon>Eimeriorina</taxon>
        <taxon>Cryptosporidiidae</taxon>
        <taxon>Cryptosporidium</taxon>
    </lineage>
</organism>
<feature type="region of interest" description="Disordered" evidence="4">
    <location>
        <begin position="85"/>
        <end position="113"/>
    </location>
</feature>
<dbReference type="PANTHER" id="PTHR22881">
    <property type="entry name" value="BROMODOMAIN CONTAINING PROTEIN"/>
    <property type="match status" value="1"/>
</dbReference>
<dbReference type="Pfam" id="PF00439">
    <property type="entry name" value="Bromodomain"/>
    <property type="match status" value="1"/>
</dbReference>
<evidence type="ECO:0000256" key="3">
    <source>
        <dbReference type="SAM" id="Coils"/>
    </source>
</evidence>
<accession>A0ABQ8P581</accession>
<evidence type="ECO:0000256" key="2">
    <source>
        <dbReference type="PROSITE-ProRule" id="PRU00035"/>
    </source>
</evidence>
<dbReference type="InterPro" id="IPR051831">
    <property type="entry name" value="Bromodomain_contain_prot"/>
</dbReference>
<dbReference type="PANTHER" id="PTHR22881:SF27">
    <property type="entry name" value="BROMODOMAIN CONTAINING 7_9"/>
    <property type="match status" value="1"/>
</dbReference>
<keyword evidence="1 2" id="KW-0103">Bromodomain</keyword>
<reference evidence="6" key="1">
    <citation type="submission" date="2022-10" db="EMBL/GenBank/DDBJ databases">
        <title>Adaptive evolution leads to modifications in subtelomeric GC content in a zoonotic Cryptosporidium species.</title>
        <authorList>
            <person name="Li J."/>
            <person name="Feng Y."/>
            <person name="Xiao L."/>
        </authorList>
    </citation>
    <scope>NUCLEOTIDE SEQUENCE</scope>
    <source>
        <strain evidence="6">25894</strain>
    </source>
</reference>
<dbReference type="Gene3D" id="1.20.920.10">
    <property type="entry name" value="Bromodomain-like"/>
    <property type="match status" value="1"/>
</dbReference>
<gene>
    <name evidence="6" type="ORF">OJ252_3463</name>
</gene>
<feature type="compositionally biased region" description="Low complexity" evidence="4">
    <location>
        <begin position="787"/>
        <end position="800"/>
    </location>
</feature>
<feature type="region of interest" description="Disordered" evidence="4">
    <location>
        <begin position="127"/>
        <end position="155"/>
    </location>
</feature>